<dbReference type="Pfam" id="PF11967">
    <property type="entry name" value="RecO_N"/>
    <property type="match status" value="1"/>
</dbReference>
<dbReference type="PANTHER" id="PTHR33991:SF1">
    <property type="entry name" value="DNA REPAIR PROTEIN RECO"/>
    <property type="match status" value="1"/>
</dbReference>
<dbReference type="Gene3D" id="1.20.1440.120">
    <property type="entry name" value="Recombination protein O, C-terminal domain"/>
    <property type="match status" value="1"/>
</dbReference>
<keyword evidence="5 7" id="KW-0234">DNA repair</keyword>
<dbReference type="Pfam" id="PF02565">
    <property type="entry name" value="RecO_C"/>
    <property type="match status" value="1"/>
</dbReference>
<evidence type="ECO:0000256" key="1">
    <source>
        <dbReference type="ARBA" id="ARBA00007452"/>
    </source>
</evidence>
<comment type="similarity">
    <text evidence="1 7">Belongs to the RecO family.</text>
</comment>
<evidence type="ECO:0000259" key="8">
    <source>
        <dbReference type="Pfam" id="PF11967"/>
    </source>
</evidence>
<dbReference type="Proteomes" id="UP000823896">
    <property type="component" value="Unassembled WGS sequence"/>
</dbReference>
<keyword evidence="3 7" id="KW-0227">DNA damage</keyword>
<comment type="function">
    <text evidence="7">Involved in DNA repair and RecF pathway recombination.</text>
</comment>
<reference evidence="9" key="2">
    <citation type="submission" date="2021-04" db="EMBL/GenBank/DDBJ databases">
        <authorList>
            <person name="Gilroy R."/>
        </authorList>
    </citation>
    <scope>NUCLEOTIDE SEQUENCE</scope>
    <source>
        <strain evidence="9">CHK187-11901</strain>
    </source>
</reference>
<evidence type="ECO:0000256" key="5">
    <source>
        <dbReference type="ARBA" id="ARBA00023204"/>
    </source>
</evidence>
<dbReference type="PANTHER" id="PTHR33991">
    <property type="entry name" value="DNA REPAIR PROTEIN RECO"/>
    <property type="match status" value="1"/>
</dbReference>
<keyword evidence="4 7" id="KW-0233">DNA recombination</keyword>
<dbReference type="EMBL" id="DWWM01000001">
    <property type="protein sequence ID" value="HJC35526.1"/>
    <property type="molecule type" value="Genomic_DNA"/>
</dbReference>
<dbReference type="AlphaFoldDB" id="A0A9D2NN81"/>
<evidence type="ECO:0000256" key="6">
    <source>
        <dbReference type="ARBA" id="ARBA00033409"/>
    </source>
</evidence>
<dbReference type="GO" id="GO:0043590">
    <property type="term" value="C:bacterial nucleoid"/>
    <property type="evidence" value="ECO:0007669"/>
    <property type="project" value="TreeGrafter"/>
</dbReference>
<organism evidence="9 10">
    <name type="scientific">Candidatus Merdibacter merdavium</name>
    <dbReference type="NCBI Taxonomy" id="2838692"/>
    <lineage>
        <taxon>Bacteria</taxon>
        <taxon>Bacillati</taxon>
        <taxon>Bacillota</taxon>
        <taxon>Erysipelotrichia</taxon>
        <taxon>Erysipelotrichales</taxon>
        <taxon>Erysipelotrichaceae</taxon>
        <taxon>Merdibacter</taxon>
    </lineage>
</organism>
<evidence type="ECO:0000256" key="4">
    <source>
        <dbReference type="ARBA" id="ARBA00023172"/>
    </source>
</evidence>
<dbReference type="InterPro" id="IPR012340">
    <property type="entry name" value="NA-bd_OB-fold"/>
</dbReference>
<gene>
    <name evidence="7 9" type="primary">recO</name>
    <name evidence="9" type="ORF">H9702_00140</name>
</gene>
<dbReference type="InterPro" id="IPR042242">
    <property type="entry name" value="RecO_C"/>
</dbReference>
<evidence type="ECO:0000256" key="2">
    <source>
        <dbReference type="ARBA" id="ARBA00021310"/>
    </source>
</evidence>
<reference evidence="9" key="1">
    <citation type="journal article" date="2021" name="PeerJ">
        <title>Extensive microbial diversity within the chicken gut microbiome revealed by metagenomics and culture.</title>
        <authorList>
            <person name="Gilroy R."/>
            <person name="Ravi A."/>
            <person name="Getino M."/>
            <person name="Pursley I."/>
            <person name="Horton D.L."/>
            <person name="Alikhan N.F."/>
            <person name="Baker D."/>
            <person name="Gharbi K."/>
            <person name="Hall N."/>
            <person name="Watson M."/>
            <person name="Adriaenssens E.M."/>
            <person name="Foster-Nyarko E."/>
            <person name="Jarju S."/>
            <person name="Secka A."/>
            <person name="Antonio M."/>
            <person name="Oren A."/>
            <person name="Chaudhuri R.R."/>
            <person name="La Ragione R."/>
            <person name="Hildebrand F."/>
            <person name="Pallen M.J."/>
        </authorList>
    </citation>
    <scope>NUCLEOTIDE SEQUENCE</scope>
    <source>
        <strain evidence="9">CHK187-11901</strain>
    </source>
</reference>
<dbReference type="HAMAP" id="MF_00201">
    <property type="entry name" value="RecO"/>
    <property type="match status" value="1"/>
</dbReference>
<dbReference type="InterPro" id="IPR003717">
    <property type="entry name" value="RecO"/>
</dbReference>
<dbReference type="InterPro" id="IPR022572">
    <property type="entry name" value="DNA_rep/recomb_RecO_N"/>
</dbReference>
<dbReference type="GO" id="GO:0006302">
    <property type="term" value="P:double-strand break repair"/>
    <property type="evidence" value="ECO:0007669"/>
    <property type="project" value="TreeGrafter"/>
</dbReference>
<name>A0A9D2NN81_9FIRM</name>
<accession>A0A9D2NN81</accession>
<evidence type="ECO:0000313" key="9">
    <source>
        <dbReference type="EMBL" id="HJC35526.1"/>
    </source>
</evidence>
<evidence type="ECO:0000313" key="10">
    <source>
        <dbReference type="Proteomes" id="UP000823896"/>
    </source>
</evidence>
<evidence type="ECO:0000256" key="3">
    <source>
        <dbReference type="ARBA" id="ARBA00022763"/>
    </source>
</evidence>
<protein>
    <recommendedName>
        <fullName evidence="2 7">DNA repair protein RecO</fullName>
    </recommendedName>
    <alternativeName>
        <fullName evidence="6 7">Recombination protein O</fullName>
    </alternativeName>
</protein>
<dbReference type="SUPFAM" id="SSF50249">
    <property type="entry name" value="Nucleic acid-binding proteins"/>
    <property type="match status" value="1"/>
</dbReference>
<dbReference type="InterPro" id="IPR037278">
    <property type="entry name" value="ARFGAP/RecO"/>
</dbReference>
<dbReference type="Gene3D" id="2.40.50.140">
    <property type="entry name" value="Nucleic acid-binding proteins"/>
    <property type="match status" value="1"/>
</dbReference>
<evidence type="ECO:0000256" key="7">
    <source>
        <dbReference type="HAMAP-Rule" id="MF_00201"/>
    </source>
</evidence>
<dbReference type="GO" id="GO:0006310">
    <property type="term" value="P:DNA recombination"/>
    <property type="evidence" value="ECO:0007669"/>
    <property type="project" value="UniProtKB-UniRule"/>
</dbReference>
<sequence length="250" mass="27789">MSMNELETEAIVVASREYRERDLLVTLLTPQGKQGVNARGTLKIDSRNAAALQLCTKGIYRLSCSGTLASLKQAVIMESYPKLKRSLLGTAMAQVLCEIADQAQDDPACFTLLDGALTDMEQSGDLYSAPCVFINRMCALAGIAPMVDGCARCGRKDEISSLSLRQGGFLCRFCAAALHEPRWEKEKLRRFRLIAHADMDKLAILREHIRCDLDDLQHILSFYREYSGVSIRGAVFLKTAAALEKTHERR</sequence>
<feature type="domain" description="DNA replication/recombination mediator RecO N-terminal" evidence="8">
    <location>
        <begin position="3"/>
        <end position="80"/>
    </location>
</feature>
<dbReference type="NCBIfam" id="TIGR00613">
    <property type="entry name" value="reco"/>
    <property type="match status" value="1"/>
</dbReference>
<comment type="caution">
    <text evidence="9">The sequence shown here is derived from an EMBL/GenBank/DDBJ whole genome shotgun (WGS) entry which is preliminary data.</text>
</comment>
<dbReference type="SUPFAM" id="SSF57863">
    <property type="entry name" value="ArfGap/RecO-like zinc finger"/>
    <property type="match status" value="1"/>
</dbReference>
<proteinExistence type="inferred from homology"/>